<proteinExistence type="inferred from homology"/>
<keyword evidence="2" id="KW-0238">DNA-binding</keyword>
<dbReference type="OrthoDB" id="18781at2759"/>
<evidence type="ECO:0000256" key="2">
    <source>
        <dbReference type="ARBA" id="ARBA00023125"/>
    </source>
</evidence>
<dbReference type="PROSITE" id="PS51194">
    <property type="entry name" value="HELICASE_CTER"/>
    <property type="match status" value="1"/>
</dbReference>
<dbReference type="GO" id="GO:0043138">
    <property type="term" value="F:3'-5' DNA helicase activity"/>
    <property type="evidence" value="ECO:0007669"/>
    <property type="project" value="UniProtKB-EC"/>
</dbReference>
<reference evidence="9" key="1">
    <citation type="submission" date="2020-04" db="EMBL/GenBank/DDBJ databases">
        <authorList>
            <person name="Alioto T."/>
            <person name="Alioto T."/>
            <person name="Gomez Garrido J."/>
        </authorList>
    </citation>
    <scope>NUCLEOTIDE SEQUENCE</scope>
    <source>
        <strain evidence="9">A484AB</strain>
    </source>
</reference>
<dbReference type="GO" id="GO:0005634">
    <property type="term" value="C:nucleus"/>
    <property type="evidence" value="ECO:0007669"/>
    <property type="project" value="TreeGrafter"/>
</dbReference>
<dbReference type="PANTHER" id="PTHR13710:SF153">
    <property type="entry name" value="RECQ-LIKE DNA HELICASE BLM"/>
    <property type="match status" value="1"/>
</dbReference>
<comment type="catalytic activity">
    <reaction evidence="5">
        <text>Couples ATP hydrolysis with the unwinding of duplex DNA by translocating in the 3'-5' direction.</text>
        <dbReference type="EC" id="5.6.2.4"/>
    </reaction>
</comment>
<evidence type="ECO:0000259" key="8">
    <source>
        <dbReference type="PROSITE" id="PS51194"/>
    </source>
</evidence>
<dbReference type="SMART" id="SM00490">
    <property type="entry name" value="HELICc"/>
    <property type="match status" value="1"/>
</dbReference>
<comment type="caution">
    <text evidence="9">The sequence shown here is derived from an EMBL/GenBank/DDBJ whole genome shotgun (WGS) entry which is preliminary data.</text>
</comment>
<evidence type="ECO:0000256" key="1">
    <source>
        <dbReference type="ARBA" id="ARBA00005446"/>
    </source>
</evidence>
<dbReference type="Gene3D" id="3.40.50.300">
    <property type="entry name" value="P-loop containing nucleotide triphosphate hydrolases"/>
    <property type="match status" value="1"/>
</dbReference>
<evidence type="ECO:0000256" key="6">
    <source>
        <dbReference type="ARBA" id="ARBA00034808"/>
    </source>
</evidence>
<accession>A0A6S7H8U7</accession>
<dbReference type="GO" id="GO:0005694">
    <property type="term" value="C:chromosome"/>
    <property type="evidence" value="ECO:0007669"/>
    <property type="project" value="TreeGrafter"/>
</dbReference>
<dbReference type="GO" id="GO:0005737">
    <property type="term" value="C:cytoplasm"/>
    <property type="evidence" value="ECO:0007669"/>
    <property type="project" value="TreeGrafter"/>
</dbReference>
<evidence type="ECO:0000256" key="7">
    <source>
        <dbReference type="ARBA" id="ARBA00044542"/>
    </source>
</evidence>
<evidence type="ECO:0000256" key="5">
    <source>
        <dbReference type="ARBA" id="ARBA00034617"/>
    </source>
</evidence>
<dbReference type="SUPFAM" id="SSF52540">
    <property type="entry name" value="P-loop containing nucleoside triphosphate hydrolases"/>
    <property type="match status" value="1"/>
</dbReference>
<evidence type="ECO:0000256" key="4">
    <source>
        <dbReference type="ARBA" id="ARBA00023242"/>
    </source>
</evidence>
<comment type="similarity">
    <text evidence="1">Belongs to the helicase family. RecQ subfamily.</text>
</comment>
<dbReference type="GO" id="GO:0000724">
    <property type="term" value="P:double-strand break repair via homologous recombination"/>
    <property type="evidence" value="ECO:0007669"/>
    <property type="project" value="TreeGrafter"/>
</dbReference>
<dbReference type="PANTHER" id="PTHR13710">
    <property type="entry name" value="DNA HELICASE RECQ FAMILY MEMBER"/>
    <property type="match status" value="1"/>
</dbReference>
<dbReference type="GO" id="GO:0009378">
    <property type="term" value="F:four-way junction helicase activity"/>
    <property type="evidence" value="ECO:0007669"/>
    <property type="project" value="TreeGrafter"/>
</dbReference>
<keyword evidence="10" id="KW-1185">Reference proteome</keyword>
<evidence type="ECO:0000313" key="9">
    <source>
        <dbReference type="EMBL" id="CAB3992627.1"/>
    </source>
</evidence>
<feature type="domain" description="Helicase C-terminal" evidence="8">
    <location>
        <begin position="1"/>
        <end position="124"/>
    </location>
</feature>
<dbReference type="GO" id="GO:0003677">
    <property type="term" value="F:DNA binding"/>
    <property type="evidence" value="ECO:0007669"/>
    <property type="project" value="UniProtKB-KW"/>
</dbReference>
<keyword evidence="4" id="KW-0539">Nucleus</keyword>
<sequence>MASDVPPYNFVFVTPETVVLDDMKSLLSSMKGKDTFKNENFQSWLNGKALVTCATVVFGMGIDKPDVQLVIHLSLPPSLECYAQEFGRAGRDGKEASSIVFSCFEDRTRHLKIISELTDGDHDH</sequence>
<keyword evidence="3" id="KW-0413">Isomerase</keyword>
<dbReference type="EC" id="5.6.2.4" evidence="6"/>
<protein>
    <recommendedName>
        <fullName evidence="6">DNA 3'-5' helicase</fullName>
        <ecNumber evidence="6">5.6.2.4</ecNumber>
    </recommendedName>
    <alternativeName>
        <fullName evidence="7">DNA 3'-5' helicase BLM</fullName>
    </alternativeName>
</protein>
<gene>
    <name evidence="9" type="ORF">PACLA_8A080288</name>
</gene>
<name>A0A6S7H8U7_PARCT</name>
<evidence type="ECO:0000256" key="3">
    <source>
        <dbReference type="ARBA" id="ARBA00023235"/>
    </source>
</evidence>
<dbReference type="AlphaFoldDB" id="A0A6S7H8U7"/>
<dbReference type="InterPro" id="IPR027417">
    <property type="entry name" value="P-loop_NTPase"/>
</dbReference>
<dbReference type="Proteomes" id="UP001152795">
    <property type="component" value="Unassembled WGS sequence"/>
</dbReference>
<dbReference type="InterPro" id="IPR001650">
    <property type="entry name" value="Helicase_C-like"/>
</dbReference>
<evidence type="ECO:0000313" key="10">
    <source>
        <dbReference type="Proteomes" id="UP001152795"/>
    </source>
</evidence>
<dbReference type="EMBL" id="CACRXK020002089">
    <property type="protein sequence ID" value="CAB3992627.1"/>
    <property type="molecule type" value="Genomic_DNA"/>
</dbReference>
<dbReference type="Pfam" id="PF00271">
    <property type="entry name" value="Helicase_C"/>
    <property type="match status" value="1"/>
</dbReference>
<organism evidence="9 10">
    <name type="scientific">Paramuricea clavata</name>
    <name type="common">Red gorgonian</name>
    <name type="synonym">Violescent sea-whip</name>
    <dbReference type="NCBI Taxonomy" id="317549"/>
    <lineage>
        <taxon>Eukaryota</taxon>
        <taxon>Metazoa</taxon>
        <taxon>Cnidaria</taxon>
        <taxon>Anthozoa</taxon>
        <taxon>Octocorallia</taxon>
        <taxon>Malacalcyonacea</taxon>
        <taxon>Plexauridae</taxon>
        <taxon>Paramuricea</taxon>
    </lineage>
</organism>